<evidence type="ECO:0000256" key="1">
    <source>
        <dbReference type="SAM" id="MobiDB-lite"/>
    </source>
</evidence>
<sequence>MGLHCLSRWQRRRQRQQARPLAALAAAAAMGALQQDAAADVCGASSHALSSSGVNGAPSPNEKAGLRGREVAAAARLGAAAAAAAACTLHMAAAAAAVVPAAAGAAADDDDADETHTKSPPYRSFVRHTTQFLKIDGMEPEDLPPDWRERLAEALARHGRVLSGACMRRGCVELVFQYVELNPAGGVGLGAHRRRRRQFADGAAGAGGGTDAHAVVAAPLSLLELGHVHGLMKALPLQAQAQLLPAHAGDGAGAATEDRSTAAAVGLLGAAEVLGAGTAAPQGPVRLAASAAFHGSVAAAAGGACGGGPHAAALAPRFLSLTPRVVLLPPPAVVQPGLSGPAAAQRRPAAARLVPVLGLELWFPPRLGASASAEGGGCGGGSGAAAAVASGAGVEVLLRQRRRYLPVSVRRLPLRGGPRARAGRAGAAVASASASASALAAALESQSVEFGEGFVERYEVDVVMRLGGGGGESAAAAAADGPDGAPAVLLEPGLLHVDVRWGGVPCMSLPVLLLPPSAAAGSLADAGGRGAASGVAAAAHLAPAEVDMAAVAEELQQFSRWCDRRGGVAATVEAAAAAAARASAIAEVGEGEDAGMGHAMAVGYDNNDDDDDDEDAAGALLRDLGLVLYSSTDQPHAPPAHRDPNRPQASCSSGHGSRSSGGDAAAAAMMARGAAAGGADDGAPPIRCGRSSDTPAAAVGRAPGATSASTPASACIAPADQHCLGRLLLGREALRYAAGNGMPHLAGLVGLRLAVLESELAALGGGSGASGGGGGGRKAVPGSNSGGSSNKAFCSA</sequence>
<dbReference type="InterPro" id="IPR017930">
    <property type="entry name" value="Myb_dom"/>
</dbReference>
<evidence type="ECO:0000259" key="2">
    <source>
        <dbReference type="PROSITE" id="PS51294"/>
    </source>
</evidence>
<protein>
    <recommendedName>
        <fullName evidence="2">HTH myb-type domain-containing protein</fullName>
    </recommendedName>
</protein>
<organism evidence="3 4">
    <name type="scientific">Chlamydomonas schloesseri</name>
    <dbReference type="NCBI Taxonomy" id="2026947"/>
    <lineage>
        <taxon>Eukaryota</taxon>
        <taxon>Viridiplantae</taxon>
        <taxon>Chlorophyta</taxon>
        <taxon>core chlorophytes</taxon>
        <taxon>Chlorophyceae</taxon>
        <taxon>CS clade</taxon>
        <taxon>Chlamydomonadales</taxon>
        <taxon>Chlamydomonadaceae</taxon>
        <taxon>Chlamydomonas</taxon>
    </lineage>
</organism>
<evidence type="ECO:0000313" key="3">
    <source>
        <dbReference type="EMBL" id="KAG2452200.1"/>
    </source>
</evidence>
<name>A0A835WR62_9CHLO</name>
<keyword evidence="4" id="KW-1185">Reference proteome</keyword>
<dbReference type="OrthoDB" id="553187at2759"/>
<dbReference type="EMBL" id="JAEHOD010000006">
    <property type="protein sequence ID" value="KAG2452200.1"/>
    <property type="molecule type" value="Genomic_DNA"/>
</dbReference>
<proteinExistence type="predicted"/>
<gene>
    <name evidence="3" type="ORF">HYH02_003231</name>
</gene>
<feature type="compositionally biased region" description="Polar residues" evidence="1">
    <location>
        <begin position="782"/>
        <end position="796"/>
    </location>
</feature>
<feature type="compositionally biased region" description="Low complexity" evidence="1">
    <location>
        <begin position="702"/>
        <end position="711"/>
    </location>
</feature>
<comment type="caution">
    <text evidence="3">The sequence shown here is derived from an EMBL/GenBank/DDBJ whole genome shotgun (WGS) entry which is preliminary data.</text>
</comment>
<dbReference type="AlphaFoldDB" id="A0A835WR62"/>
<feature type="region of interest" description="Disordered" evidence="1">
    <location>
        <begin position="766"/>
        <end position="796"/>
    </location>
</feature>
<evidence type="ECO:0000313" key="4">
    <source>
        <dbReference type="Proteomes" id="UP000613740"/>
    </source>
</evidence>
<feature type="compositionally biased region" description="Gly residues" evidence="1">
    <location>
        <begin position="766"/>
        <end position="777"/>
    </location>
</feature>
<reference evidence="3" key="1">
    <citation type="journal article" date="2020" name="bioRxiv">
        <title>Comparative genomics of Chlamydomonas.</title>
        <authorList>
            <person name="Craig R.J."/>
            <person name="Hasan A.R."/>
            <person name="Ness R.W."/>
            <person name="Keightley P.D."/>
        </authorList>
    </citation>
    <scope>NUCLEOTIDE SEQUENCE</scope>
    <source>
        <strain evidence="3">CCAP 11/173</strain>
    </source>
</reference>
<dbReference type="PROSITE" id="PS51294">
    <property type="entry name" value="HTH_MYB"/>
    <property type="match status" value="1"/>
</dbReference>
<accession>A0A835WR62</accession>
<dbReference type="Proteomes" id="UP000613740">
    <property type="component" value="Unassembled WGS sequence"/>
</dbReference>
<feature type="compositionally biased region" description="Low complexity" evidence="1">
    <location>
        <begin position="649"/>
        <end position="674"/>
    </location>
</feature>
<feature type="region of interest" description="Disordered" evidence="1">
    <location>
        <begin position="631"/>
        <end position="711"/>
    </location>
</feature>
<feature type="domain" description="HTH myb-type" evidence="2">
    <location>
        <begin position="1"/>
        <end position="17"/>
    </location>
</feature>